<keyword evidence="1" id="KW-0378">Hydrolase</keyword>
<dbReference type="AlphaFoldDB" id="A0A1H6MAS1"/>
<accession>A0A1H6MAS1</accession>
<dbReference type="Pfam" id="PF04301">
    <property type="entry name" value="BioG"/>
    <property type="match status" value="1"/>
</dbReference>
<keyword evidence="2" id="KW-1185">Reference proteome</keyword>
<gene>
    <name evidence="1" type="ORF">PYTT_2308</name>
</gene>
<sequence>MQQHWLNRSNSGKLIIYALGWASTPDAVAHIHTPDYDILCLYDYRSISPLTPEDFSGYSHITLFAWSFGVWVSERIASGLPLARAIALNGTPLPVSDEYGMRLRVVLRTMQGLKRVGMAPFNEKTYGGLENMPALQYPDRSIDEKIDELNYLAEQAKADSTPIIPWDKAYIADQDEIFPPAKMEAYWHSRGLGTPFHAYHYPFADPAIVLNELPE</sequence>
<name>A0A1H6MAS1_9BACT</name>
<proteinExistence type="predicted"/>
<protein>
    <submittedName>
        <fullName evidence="1">Alpha/beta hydrolase fold</fullName>
    </submittedName>
</protein>
<organism evidence="1 2">
    <name type="scientific">Akkermansia glycaniphila</name>
    <dbReference type="NCBI Taxonomy" id="1679444"/>
    <lineage>
        <taxon>Bacteria</taxon>
        <taxon>Pseudomonadati</taxon>
        <taxon>Verrucomicrobiota</taxon>
        <taxon>Verrucomicrobiia</taxon>
        <taxon>Verrucomicrobiales</taxon>
        <taxon>Akkermansiaceae</taxon>
        <taxon>Akkermansia</taxon>
    </lineage>
</organism>
<evidence type="ECO:0000313" key="1">
    <source>
        <dbReference type="EMBL" id="SEH98555.1"/>
    </source>
</evidence>
<dbReference type="ESTHER" id="9bact-a0a1h6mas1">
    <property type="family name" value="BioG_Pimeloyl-ACP-methyl-esterase"/>
</dbReference>
<evidence type="ECO:0000313" key="2">
    <source>
        <dbReference type="Proteomes" id="UP000176204"/>
    </source>
</evidence>
<dbReference type="EMBL" id="LT629973">
    <property type="protein sequence ID" value="SEH98555.1"/>
    <property type="molecule type" value="Genomic_DNA"/>
</dbReference>
<dbReference type="InterPro" id="IPR007398">
    <property type="entry name" value="BioG"/>
</dbReference>
<reference evidence="2" key="1">
    <citation type="submission" date="2016-09" db="EMBL/GenBank/DDBJ databases">
        <authorList>
            <person name="Koehorst J."/>
        </authorList>
    </citation>
    <scope>NUCLEOTIDE SEQUENCE [LARGE SCALE GENOMIC DNA]</scope>
</reference>
<dbReference type="OrthoDB" id="7688089at2"/>
<dbReference type="KEGG" id="agl:PYTT_2308"/>
<dbReference type="GO" id="GO:0016787">
    <property type="term" value="F:hydrolase activity"/>
    <property type="evidence" value="ECO:0007669"/>
    <property type="project" value="UniProtKB-KW"/>
</dbReference>
<dbReference type="InterPro" id="IPR029058">
    <property type="entry name" value="AB_hydrolase_fold"/>
</dbReference>
<dbReference type="STRING" id="1679444.PYTT_2308"/>
<dbReference type="RefSeq" id="WP_067775878.1">
    <property type="nucleotide sequence ID" value="NZ_JACVVN010000012.1"/>
</dbReference>
<dbReference type="Proteomes" id="UP000176204">
    <property type="component" value="Chromosome I"/>
</dbReference>
<dbReference type="SUPFAM" id="SSF53474">
    <property type="entry name" value="alpha/beta-Hydrolases"/>
    <property type="match status" value="1"/>
</dbReference>